<sequence length="40" mass="4086">MPDLEALAEGPPGDVEDTGLPSVEEAGEIFAAAFLRAMAP</sequence>
<evidence type="ECO:0000313" key="1">
    <source>
        <dbReference type="EMBL" id="MFG1703345.1"/>
    </source>
</evidence>
<proteinExistence type="predicted"/>
<accession>A0ABW7A7L7</accession>
<protein>
    <submittedName>
        <fullName evidence="1">Uncharacterized protein</fullName>
    </submittedName>
</protein>
<comment type="caution">
    <text evidence="1">The sequence shown here is derived from an EMBL/GenBank/DDBJ whole genome shotgun (WGS) entry which is preliminary data.</text>
</comment>
<organism evidence="1 2">
    <name type="scientific">Nonomuraea marmarensis</name>
    <dbReference type="NCBI Taxonomy" id="3351344"/>
    <lineage>
        <taxon>Bacteria</taxon>
        <taxon>Bacillati</taxon>
        <taxon>Actinomycetota</taxon>
        <taxon>Actinomycetes</taxon>
        <taxon>Streptosporangiales</taxon>
        <taxon>Streptosporangiaceae</taxon>
        <taxon>Nonomuraea</taxon>
    </lineage>
</organism>
<dbReference type="EMBL" id="JBICRM010000004">
    <property type="protein sequence ID" value="MFG1703345.1"/>
    <property type="molecule type" value="Genomic_DNA"/>
</dbReference>
<evidence type="ECO:0000313" key="2">
    <source>
        <dbReference type="Proteomes" id="UP001603978"/>
    </source>
</evidence>
<dbReference type="RefSeq" id="WP_393163999.1">
    <property type="nucleotide sequence ID" value="NZ_JBICRM010000004.1"/>
</dbReference>
<name>A0ABW7A7L7_9ACTN</name>
<dbReference type="Proteomes" id="UP001603978">
    <property type="component" value="Unassembled WGS sequence"/>
</dbReference>
<reference evidence="1 2" key="1">
    <citation type="submission" date="2024-10" db="EMBL/GenBank/DDBJ databases">
        <authorList>
            <person name="Topkara A.R."/>
            <person name="Saygin H."/>
        </authorList>
    </citation>
    <scope>NUCLEOTIDE SEQUENCE [LARGE SCALE GENOMIC DNA]</scope>
    <source>
        <strain evidence="1 2">M3C6</strain>
    </source>
</reference>
<keyword evidence="2" id="KW-1185">Reference proteome</keyword>
<gene>
    <name evidence="1" type="ORF">ACFLIM_09130</name>
</gene>